<accession>A0A0E9PQK2</accession>
<protein>
    <submittedName>
        <fullName evidence="1">Uncharacterized protein</fullName>
    </submittedName>
</protein>
<dbReference type="EMBL" id="GBXM01102232">
    <property type="protein sequence ID" value="JAH06345.1"/>
    <property type="molecule type" value="Transcribed_RNA"/>
</dbReference>
<reference evidence="1" key="1">
    <citation type="submission" date="2014-11" db="EMBL/GenBank/DDBJ databases">
        <authorList>
            <person name="Amaro Gonzalez C."/>
        </authorList>
    </citation>
    <scope>NUCLEOTIDE SEQUENCE</scope>
</reference>
<evidence type="ECO:0000313" key="1">
    <source>
        <dbReference type="EMBL" id="JAH06345.1"/>
    </source>
</evidence>
<proteinExistence type="predicted"/>
<name>A0A0E9PQK2_ANGAN</name>
<dbReference type="AlphaFoldDB" id="A0A0E9PQK2"/>
<sequence length="34" mass="3964">MFLLRGSEVISHRNDMILKKDICKFGKVVQLMNV</sequence>
<organism evidence="1">
    <name type="scientific">Anguilla anguilla</name>
    <name type="common">European freshwater eel</name>
    <name type="synonym">Muraena anguilla</name>
    <dbReference type="NCBI Taxonomy" id="7936"/>
    <lineage>
        <taxon>Eukaryota</taxon>
        <taxon>Metazoa</taxon>
        <taxon>Chordata</taxon>
        <taxon>Craniata</taxon>
        <taxon>Vertebrata</taxon>
        <taxon>Euteleostomi</taxon>
        <taxon>Actinopterygii</taxon>
        <taxon>Neopterygii</taxon>
        <taxon>Teleostei</taxon>
        <taxon>Anguilliformes</taxon>
        <taxon>Anguillidae</taxon>
        <taxon>Anguilla</taxon>
    </lineage>
</organism>
<reference evidence="1" key="2">
    <citation type="journal article" date="2015" name="Fish Shellfish Immunol.">
        <title>Early steps in the European eel (Anguilla anguilla)-Vibrio vulnificus interaction in the gills: Role of the RtxA13 toxin.</title>
        <authorList>
            <person name="Callol A."/>
            <person name="Pajuelo D."/>
            <person name="Ebbesson L."/>
            <person name="Teles M."/>
            <person name="MacKenzie S."/>
            <person name="Amaro C."/>
        </authorList>
    </citation>
    <scope>NUCLEOTIDE SEQUENCE</scope>
</reference>